<feature type="compositionally biased region" description="Basic and acidic residues" evidence="6">
    <location>
        <begin position="399"/>
        <end position="408"/>
    </location>
</feature>
<dbReference type="GO" id="GO:0000160">
    <property type="term" value="P:phosphorelay signal transduction system"/>
    <property type="evidence" value="ECO:0007669"/>
    <property type="project" value="TreeGrafter"/>
</dbReference>
<feature type="transmembrane region" description="Helical" evidence="7">
    <location>
        <begin position="16"/>
        <end position="36"/>
    </location>
</feature>
<dbReference type="SMART" id="SM00387">
    <property type="entry name" value="HATPase_c"/>
    <property type="match status" value="1"/>
</dbReference>
<feature type="domain" description="Histidine kinase/HSP90-like ATPase" evidence="8">
    <location>
        <begin position="261"/>
        <end position="373"/>
    </location>
</feature>
<dbReference type="GO" id="GO:0005524">
    <property type="term" value="F:ATP binding"/>
    <property type="evidence" value="ECO:0007669"/>
    <property type="project" value="UniProtKB-KW"/>
</dbReference>
<evidence type="ECO:0000313" key="9">
    <source>
        <dbReference type="EMBL" id="WIX80293.1"/>
    </source>
</evidence>
<proteinExistence type="predicted"/>
<dbReference type="PANTHER" id="PTHR45436:SF5">
    <property type="entry name" value="SENSOR HISTIDINE KINASE TRCS"/>
    <property type="match status" value="1"/>
</dbReference>
<sequence>MSEQLPARHAQQRGRAVPAAVAVPVTAVVAGALWAWVTLEVPEQNRVLVAVVAAVTWVALVVAVYLATRGSSALTEAEERARHAEHRAQVEARQMTAVNLELSMMVDQTLPAVVNRLRDGTSAADVYNSTQLPEDPFQNRIMRLFIDEVAQGERRRAAATAACANAAGRVQALSTSILADLREMENHCPEDMLGEVLKVDHSTAQAGRLADSIAVLTGARSGRRWAKPIRMESILRGAMGRIGAYTRVRIHSTSGSAIAGYAAEDVMHALAELMDNATKFSAPSEEVHVYVEDLHNGAVITIEDGGLGMKPQALMRAEIAVAQNEKLDLTTISGTRLGLAVVGQLARKHQLHVFFRPSSRGGTGVVLRIPNHLITQPRTDPFSDPISDAQPRREAVVSAVRTEERESTRGTLEPVLGESGGLPKRPRGQTLAASRQLAPSPGPRPTNRSHGDSGTRFGAFQQSRTRRVATSPAESQADADDND</sequence>
<dbReference type="PANTHER" id="PTHR45436">
    <property type="entry name" value="SENSOR HISTIDINE KINASE YKOH"/>
    <property type="match status" value="1"/>
</dbReference>
<reference evidence="9 10" key="1">
    <citation type="submission" date="2023-06" db="EMBL/GenBank/DDBJ databases">
        <authorList>
            <person name="Oyuntsetseg B."/>
            <person name="Kim S.B."/>
        </authorList>
    </citation>
    <scope>NUCLEOTIDE SEQUENCE [LARGE SCALE GENOMIC DNA]</scope>
    <source>
        <strain evidence="9 10">2-15</strain>
    </source>
</reference>
<evidence type="ECO:0000256" key="6">
    <source>
        <dbReference type="SAM" id="MobiDB-lite"/>
    </source>
</evidence>
<keyword evidence="5" id="KW-0418">Kinase</keyword>
<gene>
    <name evidence="9" type="ORF">QRX50_05780</name>
</gene>
<dbReference type="InterPro" id="IPR036890">
    <property type="entry name" value="HATPase_C_sf"/>
</dbReference>
<dbReference type="InterPro" id="IPR003594">
    <property type="entry name" value="HATPase_dom"/>
</dbReference>
<dbReference type="Proteomes" id="UP001236014">
    <property type="component" value="Chromosome"/>
</dbReference>
<evidence type="ECO:0000259" key="8">
    <source>
        <dbReference type="SMART" id="SM00387"/>
    </source>
</evidence>
<keyword evidence="4" id="KW-0808">Transferase</keyword>
<dbReference type="EC" id="2.7.13.3" evidence="2"/>
<comment type="catalytic activity">
    <reaction evidence="1">
        <text>ATP + protein L-histidine = ADP + protein N-phospho-L-histidine.</text>
        <dbReference type="EC" id="2.7.13.3"/>
    </reaction>
</comment>
<accession>A0A9Y2IL27</accession>
<keyword evidence="7" id="KW-0472">Membrane</keyword>
<keyword evidence="3" id="KW-0597">Phosphoprotein</keyword>
<feature type="transmembrane region" description="Helical" evidence="7">
    <location>
        <begin position="48"/>
        <end position="67"/>
    </location>
</feature>
<evidence type="ECO:0000256" key="5">
    <source>
        <dbReference type="ARBA" id="ARBA00022777"/>
    </source>
</evidence>
<dbReference type="KEGG" id="acab:QRX50_05780"/>
<dbReference type="Gene3D" id="3.30.565.10">
    <property type="entry name" value="Histidine kinase-like ATPase, C-terminal domain"/>
    <property type="match status" value="1"/>
</dbReference>
<keyword evidence="7" id="KW-0812">Transmembrane</keyword>
<keyword evidence="7" id="KW-1133">Transmembrane helix</keyword>
<evidence type="ECO:0000313" key="10">
    <source>
        <dbReference type="Proteomes" id="UP001236014"/>
    </source>
</evidence>
<organism evidence="9 10">
    <name type="scientific">Amycolatopsis carbonis</name>
    <dbReference type="NCBI Taxonomy" id="715471"/>
    <lineage>
        <taxon>Bacteria</taxon>
        <taxon>Bacillati</taxon>
        <taxon>Actinomycetota</taxon>
        <taxon>Actinomycetes</taxon>
        <taxon>Pseudonocardiales</taxon>
        <taxon>Pseudonocardiaceae</taxon>
        <taxon>Amycolatopsis</taxon>
    </lineage>
</organism>
<evidence type="ECO:0000256" key="4">
    <source>
        <dbReference type="ARBA" id="ARBA00022679"/>
    </source>
</evidence>
<evidence type="ECO:0000256" key="3">
    <source>
        <dbReference type="ARBA" id="ARBA00022553"/>
    </source>
</evidence>
<dbReference type="Pfam" id="PF02518">
    <property type="entry name" value="HATPase_c"/>
    <property type="match status" value="1"/>
</dbReference>
<feature type="region of interest" description="Disordered" evidence="6">
    <location>
        <begin position="399"/>
        <end position="483"/>
    </location>
</feature>
<protein>
    <recommendedName>
        <fullName evidence="2">histidine kinase</fullName>
        <ecNumber evidence="2">2.7.13.3</ecNumber>
    </recommendedName>
</protein>
<keyword evidence="10" id="KW-1185">Reference proteome</keyword>
<dbReference type="SUPFAM" id="SSF55874">
    <property type="entry name" value="ATPase domain of HSP90 chaperone/DNA topoisomerase II/histidine kinase"/>
    <property type="match status" value="1"/>
</dbReference>
<dbReference type="GO" id="GO:0005886">
    <property type="term" value="C:plasma membrane"/>
    <property type="evidence" value="ECO:0007669"/>
    <property type="project" value="TreeGrafter"/>
</dbReference>
<dbReference type="GO" id="GO:0004673">
    <property type="term" value="F:protein histidine kinase activity"/>
    <property type="evidence" value="ECO:0007669"/>
    <property type="project" value="UniProtKB-EC"/>
</dbReference>
<dbReference type="EMBL" id="CP127294">
    <property type="protein sequence ID" value="WIX80293.1"/>
    <property type="molecule type" value="Genomic_DNA"/>
</dbReference>
<keyword evidence="9" id="KW-0547">Nucleotide-binding</keyword>
<evidence type="ECO:0000256" key="1">
    <source>
        <dbReference type="ARBA" id="ARBA00000085"/>
    </source>
</evidence>
<evidence type="ECO:0000256" key="2">
    <source>
        <dbReference type="ARBA" id="ARBA00012438"/>
    </source>
</evidence>
<name>A0A9Y2IL27_9PSEU</name>
<dbReference type="AlphaFoldDB" id="A0A9Y2IL27"/>
<keyword evidence="9" id="KW-0067">ATP-binding</keyword>
<dbReference type="InterPro" id="IPR050428">
    <property type="entry name" value="TCS_sensor_his_kinase"/>
</dbReference>
<dbReference type="RefSeq" id="WP_285970925.1">
    <property type="nucleotide sequence ID" value="NZ_CP127294.1"/>
</dbReference>
<evidence type="ECO:0000256" key="7">
    <source>
        <dbReference type="SAM" id="Phobius"/>
    </source>
</evidence>